<dbReference type="Proteomes" id="UP000075359">
    <property type="component" value="Unassembled WGS sequence"/>
</dbReference>
<proteinExistence type="predicted"/>
<reference evidence="1 2" key="1">
    <citation type="submission" date="2015-11" db="EMBL/GenBank/DDBJ databases">
        <title>Draft genome of Sulfurovum riftiae 1812E, a member of the Epsilonproteobacteria isolated from the tube of the deep-sea hydrothermal vent tubewom Riftia pachyptila.</title>
        <authorList>
            <person name="Vetriani C."/>
            <person name="Giovannelli D."/>
        </authorList>
    </citation>
    <scope>NUCLEOTIDE SEQUENCE [LARGE SCALE GENOMIC DNA]</scope>
    <source>
        <strain evidence="1 2">1812E</strain>
    </source>
</reference>
<name>A0A151CGD4_9BACT</name>
<accession>A0A151CGD4</accession>
<comment type="caution">
    <text evidence="1">The sequence shown here is derived from an EMBL/GenBank/DDBJ whole genome shotgun (WGS) entry which is preliminary data.</text>
</comment>
<gene>
    <name evidence="1" type="ORF">AS592_07095</name>
</gene>
<dbReference type="AlphaFoldDB" id="A0A151CGD4"/>
<protein>
    <submittedName>
        <fullName evidence="1">Uncharacterized protein</fullName>
    </submittedName>
</protein>
<keyword evidence="2" id="KW-1185">Reference proteome</keyword>
<dbReference type="RefSeq" id="WP_067330890.1">
    <property type="nucleotide sequence ID" value="NZ_LNKT01000023.1"/>
</dbReference>
<evidence type="ECO:0000313" key="1">
    <source>
        <dbReference type="EMBL" id="KYJ86561.1"/>
    </source>
</evidence>
<dbReference type="STRING" id="1630136.AS592_07095"/>
<evidence type="ECO:0000313" key="2">
    <source>
        <dbReference type="Proteomes" id="UP000075359"/>
    </source>
</evidence>
<dbReference type="EMBL" id="LNKT01000023">
    <property type="protein sequence ID" value="KYJ86561.1"/>
    <property type="molecule type" value="Genomic_DNA"/>
</dbReference>
<sequence length="104" mass="11708">MGGIEENINKAISEAEKIRDELSLKSSLGAAVTKEKFAKLNDKYEIFKEKSQKILDTADESVDELKIAAELGIQAKNREEVITALELAAEEIKYSYQKIQNLIY</sequence>
<organism evidence="1 2">
    <name type="scientific">Sulfurovum riftiae</name>
    <dbReference type="NCBI Taxonomy" id="1630136"/>
    <lineage>
        <taxon>Bacteria</taxon>
        <taxon>Pseudomonadati</taxon>
        <taxon>Campylobacterota</taxon>
        <taxon>Epsilonproteobacteria</taxon>
        <taxon>Campylobacterales</taxon>
        <taxon>Sulfurovaceae</taxon>
        <taxon>Sulfurovum</taxon>
    </lineage>
</organism>